<proteinExistence type="predicted"/>
<keyword evidence="1" id="KW-0812">Transmembrane</keyword>
<reference evidence="2" key="2">
    <citation type="submission" date="2018-03" db="EMBL/GenBank/DDBJ databases">
        <title>The Triticum urartu genome reveals the dynamic nature of wheat genome evolution.</title>
        <authorList>
            <person name="Ling H."/>
            <person name="Ma B."/>
            <person name="Shi X."/>
            <person name="Liu H."/>
            <person name="Dong L."/>
            <person name="Sun H."/>
            <person name="Cao Y."/>
            <person name="Gao Q."/>
            <person name="Zheng S."/>
            <person name="Li Y."/>
            <person name="Yu Y."/>
            <person name="Du H."/>
            <person name="Qi M."/>
            <person name="Li Y."/>
            <person name="Yu H."/>
            <person name="Cui Y."/>
            <person name="Wang N."/>
            <person name="Chen C."/>
            <person name="Wu H."/>
            <person name="Zhao Y."/>
            <person name="Zhang J."/>
            <person name="Li Y."/>
            <person name="Zhou W."/>
            <person name="Zhang B."/>
            <person name="Hu W."/>
            <person name="Eijk M."/>
            <person name="Tang J."/>
            <person name="Witsenboer H."/>
            <person name="Zhao S."/>
            <person name="Li Z."/>
            <person name="Zhang A."/>
            <person name="Wang D."/>
            <person name="Liang C."/>
        </authorList>
    </citation>
    <scope>NUCLEOTIDE SEQUENCE [LARGE SCALE GENOMIC DNA]</scope>
    <source>
        <strain evidence="2">cv. G1812</strain>
    </source>
</reference>
<evidence type="ECO:0000313" key="2">
    <source>
        <dbReference type="EnsemblPlants" id="TuG1812G0400000790.01.T02"/>
    </source>
</evidence>
<dbReference type="EnsemblPlants" id="TuG1812G0400000790.01.T02">
    <property type="protein sequence ID" value="TuG1812G0400000790.01.T02"/>
    <property type="gene ID" value="TuG1812G0400000790.01"/>
</dbReference>
<evidence type="ECO:0000313" key="3">
    <source>
        <dbReference type="Proteomes" id="UP000015106"/>
    </source>
</evidence>
<keyword evidence="1" id="KW-1133">Transmembrane helix</keyword>
<organism evidence="2 3">
    <name type="scientific">Triticum urartu</name>
    <name type="common">Red wild einkorn</name>
    <name type="synonym">Crithodium urartu</name>
    <dbReference type="NCBI Taxonomy" id="4572"/>
    <lineage>
        <taxon>Eukaryota</taxon>
        <taxon>Viridiplantae</taxon>
        <taxon>Streptophyta</taxon>
        <taxon>Embryophyta</taxon>
        <taxon>Tracheophyta</taxon>
        <taxon>Spermatophyta</taxon>
        <taxon>Magnoliopsida</taxon>
        <taxon>Liliopsida</taxon>
        <taxon>Poales</taxon>
        <taxon>Poaceae</taxon>
        <taxon>BOP clade</taxon>
        <taxon>Pooideae</taxon>
        <taxon>Triticodae</taxon>
        <taxon>Triticeae</taxon>
        <taxon>Triticinae</taxon>
        <taxon>Triticum</taxon>
    </lineage>
</organism>
<name>A0A8R7U3F7_TRIUA</name>
<dbReference type="Proteomes" id="UP000015106">
    <property type="component" value="Chromosome 4"/>
</dbReference>
<dbReference type="AlphaFoldDB" id="A0A8R7U3F7"/>
<dbReference type="Gramene" id="TuG1812G0400000790.01.T02">
    <property type="protein sequence ID" value="TuG1812G0400000790.01.T02"/>
    <property type="gene ID" value="TuG1812G0400000790.01"/>
</dbReference>
<feature type="transmembrane region" description="Helical" evidence="1">
    <location>
        <begin position="6"/>
        <end position="26"/>
    </location>
</feature>
<evidence type="ECO:0000256" key="1">
    <source>
        <dbReference type="SAM" id="Phobius"/>
    </source>
</evidence>
<keyword evidence="1" id="KW-0472">Membrane</keyword>
<accession>A0A8R7U3F7</accession>
<sequence length="165" mass="18450">MLAYAHAIRFILFLINYRMPTCFYHYNMQKSKRINQMDHTGMLANKHAPAEQFIGVVTSSYTQCGDGAGQSGWWRHVKASRSSDNLGGTFVGEELGREWRRAGQLVAPVVGSIVGCAGQRWHRSTWTPGWQQSSDSLGGTCIDEELVVAAVVWCLAVCAGQRWRR</sequence>
<protein>
    <submittedName>
        <fullName evidence="2">Uncharacterized protein</fullName>
    </submittedName>
</protein>
<reference evidence="3" key="1">
    <citation type="journal article" date="2013" name="Nature">
        <title>Draft genome of the wheat A-genome progenitor Triticum urartu.</title>
        <authorList>
            <person name="Ling H.Q."/>
            <person name="Zhao S."/>
            <person name="Liu D."/>
            <person name="Wang J."/>
            <person name="Sun H."/>
            <person name="Zhang C."/>
            <person name="Fan H."/>
            <person name="Li D."/>
            <person name="Dong L."/>
            <person name="Tao Y."/>
            <person name="Gao C."/>
            <person name="Wu H."/>
            <person name="Li Y."/>
            <person name="Cui Y."/>
            <person name="Guo X."/>
            <person name="Zheng S."/>
            <person name="Wang B."/>
            <person name="Yu K."/>
            <person name="Liang Q."/>
            <person name="Yang W."/>
            <person name="Lou X."/>
            <person name="Chen J."/>
            <person name="Feng M."/>
            <person name="Jian J."/>
            <person name="Zhang X."/>
            <person name="Luo G."/>
            <person name="Jiang Y."/>
            <person name="Liu J."/>
            <person name="Wang Z."/>
            <person name="Sha Y."/>
            <person name="Zhang B."/>
            <person name="Wu H."/>
            <person name="Tang D."/>
            <person name="Shen Q."/>
            <person name="Xue P."/>
            <person name="Zou S."/>
            <person name="Wang X."/>
            <person name="Liu X."/>
            <person name="Wang F."/>
            <person name="Yang Y."/>
            <person name="An X."/>
            <person name="Dong Z."/>
            <person name="Zhang K."/>
            <person name="Zhang X."/>
            <person name="Luo M.C."/>
            <person name="Dvorak J."/>
            <person name="Tong Y."/>
            <person name="Wang J."/>
            <person name="Yang H."/>
            <person name="Li Z."/>
            <person name="Wang D."/>
            <person name="Zhang A."/>
            <person name="Wang J."/>
        </authorList>
    </citation>
    <scope>NUCLEOTIDE SEQUENCE</scope>
    <source>
        <strain evidence="3">cv. G1812</strain>
    </source>
</reference>
<reference evidence="2" key="3">
    <citation type="submission" date="2022-06" db="UniProtKB">
        <authorList>
            <consortium name="EnsemblPlants"/>
        </authorList>
    </citation>
    <scope>IDENTIFICATION</scope>
</reference>
<keyword evidence="3" id="KW-1185">Reference proteome</keyword>